<dbReference type="PANTHER" id="PTHR43214">
    <property type="entry name" value="TWO-COMPONENT RESPONSE REGULATOR"/>
    <property type="match status" value="1"/>
</dbReference>
<dbReference type="InterPro" id="IPR011006">
    <property type="entry name" value="CheY-like_superfamily"/>
</dbReference>
<dbReference type="SUPFAM" id="SSF52172">
    <property type="entry name" value="CheY-like"/>
    <property type="match status" value="1"/>
</dbReference>
<evidence type="ECO:0000259" key="6">
    <source>
        <dbReference type="PROSITE" id="PS50043"/>
    </source>
</evidence>
<comment type="caution">
    <text evidence="8">The sequence shown here is derived from an EMBL/GenBank/DDBJ whole genome shotgun (WGS) entry which is preliminary data.</text>
</comment>
<dbReference type="Gene3D" id="3.40.50.2300">
    <property type="match status" value="1"/>
</dbReference>
<evidence type="ECO:0000256" key="1">
    <source>
        <dbReference type="ARBA" id="ARBA00022553"/>
    </source>
</evidence>
<feature type="domain" description="HTH luxR-type" evidence="6">
    <location>
        <begin position="159"/>
        <end position="224"/>
    </location>
</feature>
<dbReference type="CDD" id="cd17535">
    <property type="entry name" value="REC_NarL-like"/>
    <property type="match status" value="1"/>
</dbReference>
<keyword evidence="2" id="KW-0805">Transcription regulation</keyword>
<name>A0A846RPF9_9MICC</name>
<dbReference type="RefSeq" id="WP_167990246.1">
    <property type="nucleotide sequence ID" value="NZ_JAATJL010000001.1"/>
</dbReference>
<feature type="domain" description="Response regulatory" evidence="7">
    <location>
        <begin position="9"/>
        <end position="129"/>
    </location>
</feature>
<dbReference type="InterPro" id="IPR001789">
    <property type="entry name" value="Sig_transdc_resp-reg_receiver"/>
</dbReference>
<keyword evidence="1 5" id="KW-0597">Phosphoprotein</keyword>
<dbReference type="InterPro" id="IPR039420">
    <property type="entry name" value="WalR-like"/>
</dbReference>
<dbReference type="CDD" id="cd06170">
    <property type="entry name" value="LuxR_C_like"/>
    <property type="match status" value="1"/>
</dbReference>
<dbReference type="InterPro" id="IPR058245">
    <property type="entry name" value="NreC/VraR/RcsB-like_REC"/>
</dbReference>
<dbReference type="InterPro" id="IPR016032">
    <property type="entry name" value="Sig_transdc_resp-reg_C-effctor"/>
</dbReference>
<sequence length="234" mass="24904">MMGEAEPIRVAVVDDQPVFRAGLQMLIDSQQDMVVCATGGDGEAAVALAATHSPDIILMDLRMPVMNGIAATSAITAGQEAGHEGPKIIALTTFNRDRAAIDAIRSGASGYVLKSAEPEFLLAAIRTVNSGFAVIAPEATHDLFTHAPDTGPAREPTPQLEAIAALTPREKDIFLLVAKGLSNADIAKRVYVSEATVKSDVRSILKKLSLLNRMQIVAYAYEHYLIPRAAASRN</sequence>
<organism evidence="8 9">
    <name type="scientific">Arthrobacter pigmenti</name>
    <dbReference type="NCBI Taxonomy" id="271432"/>
    <lineage>
        <taxon>Bacteria</taxon>
        <taxon>Bacillati</taxon>
        <taxon>Actinomycetota</taxon>
        <taxon>Actinomycetes</taxon>
        <taxon>Micrococcales</taxon>
        <taxon>Micrococcaceae</taxon>
        <taxon>Arthrobacter</taxon>
    </lineage>
</organism>
<dbReference type="PROSITE" id="PS50043">
    <property type="entry name" value="HTH_LUXR_2"/>
    <property type="match status" value="1"/>
</dbReference>
<dbReference type="SMART" id="SM00448">
    <property type="entry name" value="REC"/>
    <property type="match status" value="1"/>
</dbReference>
<evidence type="ECO:0000256" key="5">
    <source>
        <dbReference type="PROSITE-ProRule" id="PRU00169"/>
    </source>
</evidence>
<keyword evidence="9" id="KW-1185">Reference proteome</keyword>
<dbReference type="PRINTS" id="PR00038">
    <property type="entry name" value="HTHLUXR"/>
</dbReference>
<evidence type="ECO:0000313" key="8">
    <source>
        <dbReference type="EMBL" id="NJC20996.1"/>
    </source>
</evidence>
<dbReference type="PANTHER" id="PTHR43214:SF24">
    <property type="entry name" value="TRANSCRIPTIONAL REGULATORY PROTEIN NARL-RELATED"/>
    <property type="match status" value="1"/>
</dbReference>
<dbReference type="GO" id="GO:0003677">
    <property type="term" value="F:DNA binding"/>
    <property type="evidence" value="ECO:0007669"/>
    <property type="project" value="UniProtKB-KW"/>
</dbReference>
<dbReference type="AlphaFoldDB" id="A0A846RPF9"/>
<dbReference type="Proteomes" id="UP000547458">
    <property type="component" value="Unassembled WGS sequence"/>
</dbReference>
<accession>A0A846RPF9</accession>
<evidence type="ECO:0000256" key="2">
    <source>
        <dbReference type="ARBA" id="ARBA00023015"/>
    </source>
</evidence>
<evidence type="ECO:0000256" key="4">
    <source>
        <dbReference type="ARBA" id="ARBA00023163"/>
    </source>
</evidence>
<dbReference type="SMART" id="SM00421">
    <property type="entry name" value="HTH_LUXR"/>
    <property type="match status" value="1"/>
</dbReference>
<keyword evidence="4" id="KW-0804">Transcription</keyword>
<dbReference type="PROSITE" id="PS00622">
    <property type="entry name" value="HTH_LUXR_1"/>
    <property type="match status" value="1"/>
</dbReference>
<protein>
    <submittedName>
        <fullName evidence="8">DNA-binding NarL/FixJ family response regulator</fullName>
    </submittedName>
</protein>
<evidence type="ECO:0000313" key="9">
    <source>
        <dbReference type="Proteomes" id="UP000547458"/>
    </source>
</evidence>
<proteinExistence type="predicted"/>
<gene>
    <name evidence="8" type="ORF">BJ994_000072</name>
</gene>
<dbReference type="PROSITE" id="PS50110">
    <property type="entry name" value="RESPONSE_REGULATORY"/>
    <property type="match status" value="1"/>
</dbReference>
<dbReference type="Pfam" id="PF00196">
    <property type="entry name" value="GerE"/>
    <property type="match status" value="1"/>
</dbReference>
<dbReference type="Pfam" id="PF00072">
    <property type="entry name" value="Response_reg"/>
    <property type="match status" value="1"/>
</dbReference>
<feature type="modified residue" description="4-aspartylphosphate" evidence="5">
    <location>
        <position position="60"/>
    </location>
</feature>
<dbReference type="GO" id="GO:0000160">
    <property type="term" value="P:phosphorelay signal transduction system"/>
    <property type="evidence" value="ECO:0007669"/>
    <property type="project" value="InterPro"/>
</dbReference>
<keyword evidence="3 8" id="KW-0238">DNA-binding</keyword>
<evidence type="ECO:0000259" key="7">
    <source>
        <dbReference type="PROSITE" id="PS50110"/>
    </source>
</evidence>
<dbReference type="InterPro" id="IPR000792">
    <property type="entry name" value="Tscrpt_reg_LuxR_C"/>
</dbReference>
<dbReference type="EMBL" id="JAATJL010000001">
    <property type="protein sequence ID" value="NJC20996.1"/>
    <property type="molecule type" value="Genomic_DNA"/>
</dbReference>
<evidence type="ECO:0000256" key="3">
    <source>
        <dbReference type="ARBA" id="ARBA00023125"/>
    </source>
</evidence>
<dbReference type="GO" id="GO:0006355">
    <property type="term" value="P:regulation of DNA-templated transcription"/>
    <property type="evidence" value="ECO:0007669"/>
    <property type="project" value="InterPro"/>
</dbReference>
<dbReference type="SUPFAM" id="SSF46894">
    <property type="entry name" value="C-terminal effector domain of the bipartite response regulators"/>
    <property type="match status" value="1"/>
</dbReference>
<reference evidence="8 9" key="1">
    <citation type="submission" date="2020-03" db="EMBL/GenBank/DDBJ databases">
        <title>Sequencing the genomes of 1000 actinobacteria strains.</title>
        <authorList>
            <person name="Klenk H.-P."/>
        </authorList>
    </citation>
    <scope>NUCLEOTIDE SEQUENCE [LARGE SCALE GENOMIC DNA]</scope>
    <source>
        <strain evidence="8 9">DSM 16403</strain>
    </source>
</reference>